<feature type="transmembrane region" description="Helical" evidence="5">
    <location>
        <begin position="25"/>
        <end position="44"/>
    </location>
</feature>
<feature type="transmembrane region" description="Helical" evidence="5">
    <location>
        <begin position="124"/>
        <end position="147"/>
    </location>
</feature>
<comment type="caution">
    <text evidence="6">The sequence shown here is derived from an EMBL/GenBank/DDBJ whole genome shotgun (WGS) entry which is preliminary data.</text>
</comment>
<proteinExistence type="predicted"/>
<feature type="transmembrane region" description="Helical" evidence="5">
    <location>
        <begin position="366"/>
        <end position="390"/>
    </location>
</feature>
<keyword evidence="3 5" id="KW-1133">Transmembrane helix</keyword>
<dbReference type="InterPro" id="IPR001046">
    <property type="entry name" value="NRAMP_fam"/>
</dbReference>
<dbReference type="RefSeq" id="WP_089201009.1">
    <property type="nucleotide sequence ID" value="NZ_NHRJ02000012.1"/>
</dbReference>
<keyword evidence="7" id="KW-1185">Reference proteome</keyword>
<evidence type="ECO:0000256" key="1">
    <source>
        <dbReference type="ARBA" id="ARBA00004141"/>
    </source>
</evidence>
<evidence type="ECO:0000256" key="4">
    <source>
        <dbReference type="ARBA" id="ARBA00023136"/>
    </source>
</evidence>
<dbReference type="NCBIfam" id="NF037982">
    <property type="entry name" value="Nramp_1"/>
    <property type="match status" value="1"/>
</dbReference>
<feature type="transmembrane region" description="Helical" evidence="5">
    <location>
        <begin position="200"/>
        <end position="224"/>
    </location>
</feature>
<dbReference type="PANTHER" id="PTHR11706:SF3">
    <property type="entry name" value="METAL ION TRANSPORT PROTEIN"/>
    <property type="match status" value="1"/>
</dbReference>
<keyword evidence="4 5" id="KW-0472">Membrane</keyword>
<dbReference type="Pfam" id="PF01566">
    <property type="entry name" value="Nramp"/>
    <property type="match status" value="1"/>
</dbReference>
<feature type="transmembrane region" description="Helical" evidence="5">
    <location>
        <begin position="410"/>
        <end position="430"/>
    </location>
</feature>
<feature type="transmembrane region" description="Helical" evidence="5">
    <location>
        <begin position="343"/>
        <end position="360"/>
    </location>
</feature>
<keyword evidence="2 5" id="KW-0812">Transmembrane</keyword>
<feature type="transmembrane region" description="Helical" evidence="5">
    <location>
        <begin position="56"/>
        <end position="77"/>
    </location>
</feature>
<feature type="transmembrane region" description="Helical" evidence="5">
    <location>
        <begin position="97"/>
        <end position="118"/>
    </location>
</feature>
<sequence>METQKQAQIDNTGSLLQKMITAMRLYGPGIVLVLTMMGAGDLITSSVSGANYGYSLMWLLAGSLLIRYVIVNVMARFQLFNTSGMTILQGYAKIHKVFPYFFAVAAFVCGHLIVAVMIKGSGETLSVMFNFGSPFLWSVVVLLVSFFILGRDVYNKLEIVMKVLLAVLTLSFLGLAVYSVPDVGAMLIGTIGFGMPENTGAYGTLLVGISLVGAVAGSMTNLIYPYFLQDKGWVTPSHKRIQRNDLLFSFSVAIVINLSVWVVGAEILRPNGIQVETIDDISKALSIHLGAFGAWVFYLGVFGILYSTVIGTANGYAKVITDCIYKIKDLSFDKNHKIEDDKIFKWFSLLLLVTPIIWSIPGATGFVALTIFVNALNVVGLPAIAIGLLIISNKRSYLGSYTNNWFENAVLALTTILTIWSAYELLIGFFS</sequence>
<protein>
    <submittedName>
        <fullName evidence="6">Mn2+/Fe2+ transporter</fullName>
    </submittedName>
</protein>
<dbReference type="AlphaFoldDB" id="A0A2W1NK63"/>
<dbReference type="GO" id="GO:0005886">
    <property type="term" value="C:plasma membrane"/>
    <property type="evidence" value="ECO:0007669"/>
    <property type="project" value="TreeGrafter"/>
</dbReference>
<dbReference type="Proteomes" id="UP000214746">
    <property type="component" value="Unassembled WGS sequence"/>
</dbReference>
<feature type="transmembrane region" description="Helical" evidence="5">
    <location>
        <begin position="284"/>
        <end position="306"/>
    </location>
</feature>
<evidence type="ECO:0000256" key="2">
    <source>
        <dbReference type="ARBA" id="ARBA00022692"/>
    </source>
</evidence>
<evidence type="ECO:0000313" key="6">
    <source>
        <dbReference type="EMBL" id="PZE19835.1"/>
    </source>
</evidence>
<dbReference type="GO" id="GO:0034755">
    <property type="term" value="P:iron ion transmembrane transport"/>
    <property type="evidence" value="ECO:0007669"/>
    <property type="project" value="TreeGrafter"/>
</dbReference>
<dbReference type="GO" id="GO:0005384">
    <property type="term" value="F:manganese ion transmembrane transporter activity"/>
    <property type="evidence" value="ECO:0007669"/>
    <property type="project" value="TreeGrafter"/>
</dbReference>
<accession>A0A2W1NK63</accession>
<reference evidence="6" key="1">
    <citation type="submission" date="2018-06" db="EMBL/GenBank/DDBJ databases">
        <title>Paenibacillus xerothermodurans sp. nov. an extremely dry heat resistant spore forming bacterium isolated from the soil of Cape Canaveral, Florida.</title>
        <authorList>
            <person name="Seuylemezian A."/>
            <person name="Kaur N."/>
            <person name="Patil P."/>
            <person name="Patil P."/>
            <person name="Mayilraj S."/>
            <person name="Vaishampayan P."/>
        </authorList>
    </citation>
    <scope>NUCLEOTIDE SEQUENCE [LARGE SCALE GENOMIC DNA]</scope>
    <source>
        <strain evidence="6">ATCC 27380</strain>
    </source>
</reference>
<gene>
    <name evidence="6" type="ORF">CBW46_016010</name>
</gene>
<dbReference type="EMBL" id="NHRJ02000012">
    <property type="protein sequence ID" value="PZE19835.1"/>
    <property type="molecule type" value="Genomic_DNA"/>
</dbReference>
<dbReference type="GO" id="GO:0015086">
    <property type="term" value="F:cadmium ion transmembrane transporter activity"/>
    <property type="evidence" value="ECO:0007669"/>
    <property type="project" value="TreeGrafter"/>
</dbReference>
<feature type="transmembrane region" description="Helical" evidence="5">
    <location>
        <begin position="245"/>
        <end position="264"/>
    </location>
</feature>
<name>A0A2W1NK63_PAEXE</name>
<organism evidence="6 7">
    <name type="scientific">Paenibacillus xerothermodurans</name>
    <dbReference type="NCBI Taxonomy" id="1977292"/>
    <lineage>
        <taxon>Bacteria</taxon>
        <taxon>Bacillati</taxon>
        <taxon>Bacillota</taxon>
        <taxon>Bacilli</taxon>
        <taxon>Bacillales</taxon>
        <taxon>Paenibacillaceae</taxon>
        <taxon>Paenibacillus</taxon>
    </lineage>
</organism>
<dbReference type="PANTHER" id="PTHR11706">
    <property type="entry name" value="SOLUTE CARRIER PROTEIN FAMILY 11 MEMBER"/>
    <property type="match status" value="1"/>
</dbReference>
<feature type="transmembrane region" description="Helical" evidence="5">
    <location>
        <begin position="159"/>
        <end position="180"/>
    </location>
</feature>
<comment type="subcellular location">
    <subcellularLocation>
        <location evidence="1">Membrane</location>
        <topology evidence="1">Multi-pass membrane protein</topology>
    </subcellularLocation>
</comment>
<evidence type="ECO:0000256" key="3">
    <source>
        <dbReference type="ARBA" id="ARBA00022989"/>
    </source>
</evidence>
<evidence type="ECO:0000313" key="7">
    <source>
        <dbReference type="Proteomes" id="UP000214746"/>
    </source>
</evidence>
<dbReference type="OrthoDB" id="9787548at2"/>
<evidence type="ECO:0000256" key="5">
    <source>
        <dbReference type="SAM" id="Phobius"/>
    </source>
</evidence>